<evidence type="ECO:0000313" key="3">
    <source>
        <dbReference type="Proteomes" id="UP000324897"/>
    </source>
</evidence>
<evidence type="ECO:0000256" key="1">
    <source>
        <dbReference type="SAM" id="MobiDB-lite"/>
    </source>
</evidence>
<sequence length="129" mass="13734">MAAPGSGAHHPTSSSGNRLQIVKTSGETSRSRSRSSGVPRDGLWCGRRGLARTPSSTTLTSVVFTPPSASPDRISPVREDVVEVDWRQRLHGMRCSLVRLRESDNGDPTNSCTGPPACGLLIPIDKTIA</sequence>
<proteinExistence type="predicted"/>
<feature type="region of interest" description="Disordered" evidence="1">
    <location>
        <begin position="1"/>
        <end position="74"/>
    </location>
</feature>
<dbReference type="Gramene" id="TVU26919">
    <property type="protein sequence ID" value="TVU26919"/>
    <property type="gene ID" value="EJB05_29492"/>
</dbReference>
<organism evidence="2 3">
    <name type="scientific">Eragrostis curvula</name>
    <name type="common">weeping love grass</name>
    <dbReference type="NCBI Taxonomy" id="38414"/>
    <lineage>
        <taxon>Eukaryota</taxon>
        <taxon>Viridiplantae</taxon>
        <taxon>Streptophyta</taxon>
        <taxon>Embryophyta</taxon>
        <taxon>Tracheophyta</taxon>
        <taxon>Spermatophyta</taxon>
        <taxon>Magnoliopsida</taxon>
        <taxon>Liliopsida</taxon>
        <taxon>Poales</taxon>
        <taxon>Poaceae</taxon>
        <taxon>PACMAD clade</taxon>
        <taxon>Chloridoideae</taxon>
        <taxon>Eragrostideae</taxon>
        <taxon>Eragrostidinae</taxon>
        <taxon>Eragrostis</taxon>
    </lineage>
</organism>
<name>A0A5J9USV0_9POAL</name>
<keyword evidence="3" id="KW-1185">Reference proteome</keyword>
<evidence type="ECO:0000313" key="2">
    <source>
        <dbReference type="EMBL" id="TVU26919.1"/>
    </source>
</evidence>
<feature type="compositionally biased region" description="Polar residues" evidence="1">
    <location>
        <begin position="11"/>
        <end position="28"/>
    </location>
</feature>
<dbReference type="EMBL" id="RWGY01000013">
    <property type="protein sequence ID" value="TVU26919.1"/>
    <property type="molecule type" value="Genomic_DNA"/>
</dbReference>
<dbReference type="AlphaFoldDB" id="A0A5J9USV0"/>
<protein>
    <submittedName>
        <fullName evidence="2">Uncharacterized protein</fullName>
    </submittedName>
</protein>
<reference evidence="2 3" key="1">
    <citation type="journal article" date="2019" name="Sci. Rep.">
        <title>A high-quality genome of Eragrostis curvula grass provides insights into Poaceae evolution and supports new strategies to enhance forage quality.</title>
        <authorList>
            <person name="Carballo J."/>
            <person name="Santos B.A.C.M."/>
            <person name="Zappacosta D."/>
            <person name="Garbus I."/>
            <person name="Selva J.P."/>
            <person name="Gallo C.A."/>
            <person name="Diaz A."/>
            <person name="Albertini E."/>
            <person name="Caccamo M."/>
            <person name="Echenique V."/>
        </authorList>
    </citation>
    <scope>NUCLEOTIDE SEQUENCE [LARGE SCALE GENOMIC DNA]</scope>
    <source>
        <strain evidence="3">cv. Victoria</strain>
        <tissue evidence="2">Leaf</tissue>
    </source>
</reference>
<feature type="compositionally biased region" description="Polar residues" evidence="1">
    <location>
        <begin position="53"/>
        <end position="63"/>
    </location>
</feature>
<dbReference type="Proteomes" id="UP000324897">
    <property type="component" value="Chromosome 2"/>
</dbReference>
<comment type="caution">
    <text evidence="2">The sequence shown here is derived from an EMBL/GenBank/DDBJ whole genome shotgun (WGS) entry which is preliminary data.</text>
</comment>
<accession>A0A5J9USV0</accession>
<gene>
    <name evidence="2" type="ORF">EJB05_29492</name>
</gene>